<evidence type="ECO:0000256" key="6">
    <source>
        <dbReference type="ARBA" id="ARBA00022438"/>
    </source>
</evidence>
<proteinExistence type="inferred from homology"/>
<keyword evidence="9" id="KW-0378">Hydrolase</keyword>
<evidence type="ECO:0000256" key="11">
    <source>
        <dbReference type="ARBA" id="ARBA00023211"/>
    </source>
</evidence>
<keyword evidence="8" id="KW-0479">Metal-binding</keyword>
<evidence type="ECO:0000256" key="12">
    <source>
        <dbReference type="ARBA" id="ARBA00030849"/>
    </source>
</evidence>
<gene>
    <name evidence="14" type="ORF">TD95_002331</name>
</gene>
<dbReference type="EC" id="3.4.11.9" evidence="5"/>
<accession>A0A0F4ZDZ4</accession>
<dbReference type="FunFam" id="3.90.230.10:FF:000002">
    <property type="entry name" value="Xaa-Pro aminopeptidase 3"/>
    <property type="match status" value="1"/>
</dbReference>
<reference evidence="14 15" key="1">
    <citation type="submission" date="2015-03" db="EMBL/GenBank/DDBJ databases">
        <authorList>
            <person name="Radwan O."/>
            <person name="Al-Naeli F.A."/>
            <person name="Rendon G.A."/>
            <person name="Fields C."/>
        </authorList>
    </citation>
    <scope>NUCLEOTIDE SEQUENCE [LARGE SCALE GENOMIC DNA]</scope>
    <source>
        <strain evidence="14">CR-DP1</strain>
    </source>
</reference>
<dbReference type="GO" id="GO:0030145">
    <property type="term" value="F:manganese ion binding"/>
    <property type="evidence" value="ECO:0007669"/>
    <property type="project" value="InterPro"/>
</dbReference>
<keyword evidence="6" id="KW-0031">Aminopeptidase</keyword>
<organism evidence="14 15">
    <name type="scientific">Thielaviopsis punctulata</name>
    <dbReference type="NCBI Taxonomy" id="72032"/>
    <lineage>
        <taxon>Eukaryota</taxon>
        <taxon>Fungi</taxon>
        <taxon>Dikarya</taxon>
        <taxon>Ascomycota</taxon>
        <taxon>Pezizomycotina</taxon>
        <taxon>Sordariomycetes</taxon>
        <taxon>Hypocreomycetidae</taxon>
        <taxon>Microascales</taxon>
        <taxon>Ceratocystidaceae</taxon>
        <taxon>Thielaviopsis</taxon>
    </lineage>
</organism>
<keyword evidence="15" id="KW-1185">Reference proteome</keyword>
<keyword evidence="7" id="KW-0645">Protease</keyword>
<protein>
    <recommendedName>
        <fullName evidence="5">Xaa-Pro aminopeptidase</fullName>
        <ecNumber evidence="5">3.4.11.9</ecNumber>
    </recommendedName>
    <alternativeName>
        <fullName evidence="12">Aminoacylproline aminopeptidase</fullName>
    </alternativeName>
</protein>
<evidence type="ECO:0000259" key="13">
    <source>
        <dbReference type="SMART" id="SM01011"/>
    </source>
</evidence>
<dbReference type="SMART" id="SM01011">
    <property type="entry name" value="AMP_N"/>
    <property type="match status" value="1"/>
</dbReference>
<comment type="function">
    <text evidence="3">Catalyzes the removal of a penultimate prolyl residue from the N-termini of peptides.</text>
</comment>
<dbReference type="GO" id="GO:0070006">
    <property type="term" value="F:metalloaminopeptidase activity"/>
    <property type="evidence" value="ECO:0007669"/>
    <property type="project" value="InterPro"/>
</dbReference>
<dbReference type="Pfam" id="PF05195">
    <property type="entry name" value="AMP_N"/>
    <property type="match status" value="1"/>
</dbReference>
<dbReference type="GO" id="GO:0006508">
    <property type="term" value="P:proteolysis"/>
    <property type="evidence" value="ECO:0007669"/>
    <property type="project" value="UniProtKB-KW"/>
</dbReference>
<dbReference type="InterPro" id="IPR036005">
    <property type="entry name" value="Creatinase/aminopeptidase-like"/>
</dbReference>
<dbReference type="SUPFAM" id="SSF53092">
    <property type="entry name" value="Creatinase/prolidase N-terminal domain"/>
    <property type="match status" value="1"/>
</dbReference>
<dbReference type="PANTHER" id="PTHR43226">
    <property type="entry name" value="XAA-PRO AMINOPEPTIDASE 3"/>
    <property type="match status" value="1"/>
</dbReference>
<dbReference type="Pfam" id="PF00557">
    <property type="entry name" value="Peptidase_M24"/>
    <property type="match status" value="1"/>
</dbReference>
<evidence type="ECO:0000256" key="2">
    <source>
        <dbReference type="ARBA" id="ARBA00001936"/>
    </source>
</evidence>
<feature type="domain" description="Aminopeptidase P N-terminal" evidence="13">
    <location>
        <begin position="25"/>
        <end position="162"/>
    </location>
</feature>
<evidence type="ECO:0000256" key="1">
    <source>
        <dbReference type="ARBA" id="ARBA00001424"/>
    </source>
</evidence>
<dbReference type="EMBL" id="LAEV01001419">
    <property type="protein sequence ID" value="KKA28118.1"/>
    <property type="molecule type" value="Genomic_DNA"/>
</dbReference>
<dbReference type="Gene3D" id="3.40.350.10">
    <property type="entry name" value="Creatinase/prolidase N-terminal domain"/>
    <property type="match status" value="1"/>
</dbReference>
<keyword evidence="11" id="KW-0464">Manganese</keyword>
<dbReference type="PANTHER" id="PTHR43226:SF1">
    <property type="entry name" value="XAA-PRO DIPEPTIDASE"/>
    <property type="match status" value="1"/>
</dbReference>
<comment type="catalytic activity">
    <reaction evidence="1">
        <text>Release of any N-terminal amino acid, including proline, that is linked to proline, even from a dipeptide or tripeptide.</text>
        <dbReference type="EC" id="3.4.11.9"/>
    </reaction>
</comment>
<dbReference type="Proteomes" id="UP000033483">
    <property type="component" value="Unassembled WGS sequence"/>
</dbReference>
<dbReference type="OrthoDB" id="10261878at2759"/>
<dbReference type="InterPro" id="IPR052433">
    <property type="entry name" value="X-Pro_dipept-like"/>
</dbReference>
<evidence type="ECO:0000256" key="9">
    <source>
        <dbReference type="ARBA" id="ARBA00022801"/>
    </source>
</evidence>
<name>A0A0F4ZDZ4_9PEZI</name>
<comment type="caution">
    <text evidence="14">The sequence shown here is derived from an EMBL/GenBank/DDBJ whole genome shotgun (WGS) entry which is preliminary data.</text>
</comment>
<evidence type="ECO:0000256" key="5">
    <source>
        <dbReference type="ARBA" id="ARBA00012574"/>
    </source>
</evidence>
<dbReference type="InterPro" id="IPR029149">
    <property type="entry name" value="Creatin/AminoP/Spt16_N"/>
</dbReference>
<dbReference type="InterPro" id="IPR007865">
    <property type="entry name" value="Aminopep_P_N"/>
</dbReference>
<evidence type="ECO:0000313" key="14">
    <source>
        <dbReference type="EMBL" id="KKA28118.1"/>
    </source>
</evidence>
<evidence type="ECO:0000313" key="15">
    <source>
        <dbReference type="Proteomes" id="UP000033483"/>
    </source>
</evidence>
<evidence type="ECO:0000256" key="8">
    <source>
        <dbReference type="ARBA" id="ARBA00022723"/>
    </source>
</evidence>
<evidence type="ECO:0000256" key="10">
    <source>
        <dbReference type="ARBA" id="ARBA00023049"/>
    </source>
</evidence>
<evidence type="ECO:0000256" key="3">
    <source>
        <dbReference type="ARBA" id="ARBA00002443"/>
    </source>
</evidence>
<comment type="similarity">
    <text evidence="4">Belongs to the peptidase M24B family.</text>
</comment>
<comment type="cofactor">
    <cofactor evidence="2">
        <name>Mn(2+)</name>
        <dbReference type="ChEBI" id="CHEBI:29035"/>
    </cofactor>
</comment>
<dbReference type="AlphaFoldDB" id="A0A0F4ZDZ4"/>
<evidence type="ECO:0000256" key="4">
    <source>
        <dbReference type="ARBA" id="ARBA00008766"/>
    </source>
</evidence>
<sequence length="479" mass="52695">MRITATGTTTPARMENYEAVLQGKYPAKAHARRVAKFIAAERPAGHKAILYLEGRQTKLLEDNDEPEPFRTSQRRAFFYLTGCKLADCFFLYDSATDHSTLFIPPIDPDSVIWSGLPMSVDEAKAAYDVDDVKYTTDLDSVLASHAVADATLHTIPHTVSVGGITSAAATHGVHIDEAVLHKAVDTCRVVKDEYELALIKKANMISTTGHHEIMKRVKAATNEQQLEAVFLERSVAHGAKDQAYHSIVATGRAAATLHYVKNDQPMAGKLNLLLDAGCEWDCYASDITRTFPISGSFSPESRAIYDIVLRMQLECIAMLKEGVLWDDVHLHAHKVAIAGLHDLGILKGDRAAILAARTSVAFFPHGLGHYLGMDTHDTGGNPNYADSDSLFRYLRVRGTLPAGSVITVEPGVYFCNFIIEPYLKDDKHKQFIDEAVLEKYWDVGGVRIEDNLVITKDGSINLTNTVKEVDEMLALINGA</sequence>
<dbReference type="InterPro" id="IPR000994">
    <property type="entry name" value="Pept_M24"/>
</dbReference>
<keyword evidence="10" id="KW-0482">Metalloprotease</keyword>
<dbReference type="Gene3D" id="3.90.230.10">
    <property type="entry name" value="Creatinase/methionine aminopeptidase superfamily"/>
    <property type="match status" value="1"/>
</dbReference>
<dbReference type="CDD" id="cd01087">
    <property type="entry name" value="Prolidase"/>
    <property type="match status" value="1"/>
</dbReference>
<dbReference type="SUPFAM" id="SSF55920">
    <property type="entry name" value="Creatinase/aminopeptidase"/>
    <property type="match status" value="1"/>
</dbReference>
<evidence type="ECO:0000256" key="7">
    <source>
        <dbReference type="ARBA" id="ARBA00022670"/>
    </source>
</evidence>